<dbReference type="Proteomes" id="UP001321498">
    <property type="component" value="Chromosome"/>
</dbReference>
<comment type="cofactor">
    <cofactor evidence="1">
        <name>Mg(2+)</name>
        <dbReference type="ChEBI" id="CHEBI:18420"/>
    </cofactor>
</comment>
<evidence type="ECO:0000256" key="1">
    <source>
        <dbReference type="ARBA" id="ARBA00001946"/>
    </source>
</evidence>
<dbReference type="SFLD" id="SFLDS00003">
    <property type="entry name" value="Haloacid_Dehalogenase"/>
    <property type="match status" value="1"/>
</dbReference>
<dbReference type="InterPro" id="IPR023214">
    <property type="entry name" value="HAD_sf"/>
</dbReference>
<dbReference type="Pfam" id="PF00702">
    <property type="entry name" value="Hydrolase"/>
    <property type="match status" value="1"/>
</dbReference>
<reference evidence="5" key="1">
    <citation type="journal article" date="2019" name="Int. J. Syst. Evol. Microbiol.">
        <title>The Global Catalogue of Microorganisms (GCM) 10K type strain sequencing project: providing services to taxonomists for standard genome sequencing and annotation.</title>
        <authorList>
            <consortium name="The Broad Institute Genomics Platform"/>
            <consortium name="The Broad Institute Genome Sequencing Center for Infectious Disease"/>
            <person name="Wu L."/>
            <person name="Ma J."/>
        </authorList>
    </citation>
    <scope>NUCLEOTIDE SEQUENCE [LARGE SCALE GENOMIC DNA]</scope>
    <source>
        <strain evidence="5">NBRC 108725</strain>
    </source>
</reference>
<dbReference type="PANTHER" id="PTHR46470:SF4">
    <property type="entry name" value="5-AMINO-6-(5-PHOSPHO-D-RIBITYLAMINO)URACIL PHOSPHATASE YIGB"/>
    <property type="match status" value="1"/>
</dbReference>
<evidence type="ECO:0000313" key="5">
    <source>
        <dbReference type="Proteomes" id="UP001321498"/>
    </source>
</evidence>
<evidence type="ECO:0000256" key="3">
    <source>
        <dbReference type="ARBA" id="ARBA00022842"/>
    </source>
</evidence>
<evidence type="ECO:0000313" key="4">
    <source>
        <dbReference type="EMBL" id="BDZ45832.1"/>
    </source>
</evidence>
<dbReference type="PANTHER" id="PTHR46470">
    <property type="entry name" value="N-ACYLNEURAMINATE-9-PHOSPHATASE"/>
    <property type="match status" value="1"/>
</dbReference>
<protein>
    <submittedName>
        <fullName evidence="4">Hydrolase</fullName>
    </submittedName>
</protein>
<dbReference type="Gene3D" id="1.20.120.1600">
    <property type="match status" value="1"/>
</dbReference>
<dbReference type="EMBL" id="AP027731">
    <property type="protein sequence ID" value="BDZ45832.1"/>
    <property type="molecule type" value="Genomic_DNA"/>
</dbReference>
<dbReference type="GO" id="GO:0016787">
    <property type="term" value="F:hydrolase activity"/>
    <property type="evidence" value="ECO:0007669"/>
    <property type="project" value="UniProtKB-KW"/>
</dbReference>
<evidence type="ECO:0000256" key="2">
    <source>
        <dbReference type="ARBA" id="ARBA00022801"/>
    </source>
</evidence>
<gene>
    <name evidence="4" type="ORF">GCM10025866_17410</name>
</gene>
<dbReference type="SFLD" id="SFLDG01129">
    <property type="entry name" value="C1.5:_HAD__Beta-PGM__Phosphata"/>
    <property type="match status" value="1"/>
</dbReference>
<keyword evidence="3" id="KW-0460">Magnesium</keyword>
<dbReference type="PRINTS" id="PR00413">
    <property type="entry name" value="HADHALOGNASE"/>
</dbReference>
<name>A0ABM8GC69_9MICO</name>
<dbReference type="NCBIfam" id="TIGR01549">
    <property type="entry name" value="HAD-SF-IA-v1"/>
    <property type="match status" value="1"/>
</dbReference>
<dbReference type="InterPro" id="IPR051400">
    <property type="entry name" value="HAD-like_hydrolase"/>
</dbReference>
<keyword evidence="2 4" id="KW-0378">Hydrolase</keyword>
<organism evidence="4 5">
    <name type="scientific">Naasia aerilata</name>
    <dbReference type="NCBI Taxonomy" id="1162966"/>
    <lineage>
        <taxon>Bacteria</taxon>
        <taxon>Bacillati</taxon>
        <taxon>Actinomycetota</taxon>
        <taxon>Actinomycetes</taxon>
        <taxon>Micrococcales</taxon>
        <taxon>Microbacteriaceae</taxon>
        <taxon>Naasia</taxon>
    </lineage>
</organism>
<accession>A0ABM8GC69</accession>
<keyword evidence="5" id="KW-1185">Reference proteome</keyword>
<dbReference type="SUPFAM" id="SSF56784">
    <property type="entry name" value="HAD-like"/>
    <property type="match status" value="1"/>
</dbReference>
<dbReference type="InterPro" id="IPR036412">
    <property type="entry name" value="HAD-like_sf"/>
</dbReference>
<dbReference type="InterPro" id="IPR006439">
    <property type="entry name" value="HAD-SF_hydro_IA"/>
</dbReference>
<dbReference type="Gene3D" id="3.40.50.1000">
    <property type="entry name" value="HAD superfamily/HAD-like"/>
    <property type="match status" value="1"/>
</dbReference>
<sequence>MIRAVLFDLDDTLFAHRGAVEAGILAHLDAIGTVVEDRAATLEQWRDLEELHYPRYLAGELGYLEQRRVRARGLMSALGGSLDGDARADDWWSGYHREYRNAWRLHDDALPCLDTLRDRIPGVKLGIITNGELDFQMTRLDATRLGERMDVIVASGDVGVTKPDRRIFELACERLGSLPSDAVYVGDRLRTDAIGAAAAGLRGIWLDRPGEESDPADLREAEDLGVVRIRSLAELPVVVAAP</sequence>
<proteinExistence type="predicted"/>